<dbReference type="Proteomes" id="UP000821865">
    <property type="component" value="Chromosome 9"/>
</dbReference>
<organism evidence="1 2">
    <name type="scientific">Dermacentor silvarum</name>
    <name type="common">Tick</name>
    <dbReference type="NCBI Taxonomy" id="543639"/>
    <lineage>
        <taxon>Eukaryota</taxon>
        <taxon>Metazoa</taxon>
        <taxon>Ecdysozoa</taxon>
        <taxon>Arthropoda</taxon>
        <taxon>Chelicerata</taxon>
        <taxon>Arachnida</taxon>
        <taxon>Acari</taxon>
        <taxon>Parasitiformes</taxon>
        <taxon>Ixodida</taxon>
        <taxon>Ixodoidea</taxon>
        <taxon>Ixodidae</taxon>
        <taxon>Rhipicephalinae</taxon>
        <taxon>Dermacentor</taxon>
    </lineage>
</organism>
<accession>A0ACB8C270</accession>
<name>A0ACB8C270_DERSI</name>
<reference evidence="1" key="1">
    <citation type="submission" date="2020-05" db="EMBL/GenBank/DDBJ databases">
        <title>Large-scale comparative analyses of tick genomes elucidate their genetic diversity and vector capacities.</title>
        <authorList>
            <person name="Jia N."/>
            <person name="Wang J."/>
            <person name="Shi W."/>
            <person name="Du L."/>
            <person name="Sun Y."/>
            <person name="Zhan W."/>
            <person name="Jiang J."/>
            <person name="Wang Q."/>
            <person name="Zhang B."/>
            <person name="Ji P."/>
            <person name="Sakyi L.B."/>
            <person name="Cui X."/>
            <person name="Yuan T."/>
            <person name="Jiang B."/>
            <person name="Yang W."/>
            <person name="Lam T.T.-Y."/>
            <person name="Chang Q."/>
            <person name="Ding S."/>
            <person name="Wang X."/>
            <person name="Zhu J."/>
            <person name="Ruan X."/>
            <person name="Zhao L."/>
            <person name="Wei J."/>
            <person name="Que T."/>
            <person name="Du C."/>
            <person name="Cheng J."/>
            <person name="Dai P."/>
            <person name="Han X."/>
            <person name="Huang E."/>
            <person name="Gao Y."/>
            <person name="Liu J."/>
            <person name="Shao H."/>
            <person name="Ye R."/>
            <person name="Li L."/>
            <person name="Wei W."/>
            <person name="Wang X."/>
            <person name="Wang C."/>
            <person name="Yang T."/>
            <person name="Huo Q."/>
            <person name="Li W."/>
            <person name="Guo W."/>
            <person name="Chen H."/>
            <person name="Zhou L."/>
            <person name="Ni X."/>
            <person name="Tian J."/>
            <person name="Zhou Y."/>
            <person name="Sheng Y."/>
            <person name="Liu T."/>
            <person name="Pan Y."/>
            <person name="Xia L."/>
            <person name="Li J."/>
            <person name="Zhao F."/>
            <person name="Cao W."/>
        </authorList>
    </citation>
    <scope>NUCLEOTIDE SEQUENCE</scope>
    <source>
        <strain evidence="1">Dsil-2018</strain>
    </source>
</reference>
<sequence length="81" mass="8801">MRLSPPLDETSVFAACLHAYGEETLPNSTTTKGAAILLIMAFVVAHGLPWTTALEDLLRLINALFGQRQGVLPTSAYLFRV</sequence>
<protein>
    <submittedName>
        <fullName evidence="1">Uncharacterized protein</fullName>
    </submittedName>
</protein>
<evidence type="ECO:0000313" key="2">
    <source>
        <dbReference type="Proteomes" id="UP000821865"/>
    </source>
</evidence>
<proteinExistence type="predicted"/>
<keyword evidence="2" id="KW-1185">Reference proteome</keyword>
<evidence type="ECO:0000313" key="1">
    <source>
        <dbReference type="EMBL" id="KAH7932920.1"/>
    </source>
</evidence>
<gene>
    <name evidence="1" type="ORF">HPB49_004899</name>
</gene>
<dbReference type="EMBL" id="CM023478">
    <property type="protein sequence ID" value="KAH7932920.1"/>
    <property type="molecule type" value="Genomic_DNA"/>
</dbReference>
<comment type="caution">
    <text evidence="1">The sequence shown here is derived from an EMBL/GenBank/DDBJ whole genome shotgun (WGS) entry which is preliminary data.</text>
</comment>